<dbReference type="Proteomes" id="UP000184028">
    <property type="component" value="Unassembled WGS sequence"/>
</dbReference>
<protein>
    <submittedName>
        <fullName evidence="1">Uncharacterized protein</fullName>
    </submittedName>
</protein>
<evidence type="ECO:0000313" key="2">
    <source>
        <dbReference type="Proteomes" id="UP000184028"/>
    </source>
</evidence>
<name>A0A1M7N142_9FLAO</name>
<proteinExistence type="predicted"/>
<keyword evidence="2" id="KW-1185">Reference proteome</keyword>
<accession>A0A1M7N142</accession>
<gene>
    <name evidence="1" type="ORF">SAMN05444484_11724</name>
</gene>
<organism evidence="1 2">
    <name type="scientific">Flavobacterium chilense</name>
    <dbReference type="NCBI Taxonomy" id="946677"/>
    <lineage>
        <taxon>Bacteria</taxon>
        <taxon>Pseudomonadati</taxon>
        <taxon>Bacteroidota</taxon>
        <taxon>Flavobacteriia</taxon>
        <taxon>Flavobacteriales</taxon>
        <taxon>Flavobacteriaceae</taxon>
        <taxon>Flavobacterium</taxon>
    </lineage>
</organism>
<dbReference type="AlphaFoldDB" id="A0A1M7N142"/>
<dbReference type="EMBL" id="FRBT01000017">
    <property type="protein sequence ID" value="SHM97213.1"/>
    <property type="molecule type" value="Genomic_DNA"/>
</dbReference>
<reference evidence="2" key="1">
    <citation type="submission" date="2016-11" db="EMBL/GenBank/DDBJ databases">
        <authorList>
            <person name="Varghese N."/>
            <person name="Submissions S."/>
        </authorList>
    </citation>
    <scope>NUCLEOTIDE SEQUENCE [LARGE SCALE GENOMIC DNA]</scope>
    <source>
        <strain evidence="2">DSM 24724</strain>
    </source>
</reference>
<evidence type="ECO:0000313" key="1">
    <source>
        <dbReference type="EMBL" id="SHM97213.1"/>
    </source>
</evidence>
<sequence>MINDKIEIIKWEPDFTNFPNTIYIASLIDDYEGFRVIVKSENSSEHFKFKFNNYISYRNADEGARLKSLNLFPLNSRQWCLFRAEKSDFISWIVEESSGMYLEEAITHYFFVTPNDIIEVLSLEEPELEEL</sequence>